<name>A0ABT8ZK39_9SPHN</name>
<organism evidence="1 2">
    <name type="scientific">Sphingobium cyanobacteriorum</name>
    <dbReference type="NCBI Taxonomy" id="3063954"/>
    <lineage>
        <taxon>Bacteria</taxon>
        <taxon>Pseudomonadati</taxon>
        <taxon>Pseudomonadota</taxon>
        <taxon>Alphaproteobacteria</taxon>
        <taxon>Sphingomonadales</taxon>
        <taxon>Sphingomonadaceae</taxon>
        <taxon>Sphingobium</taxon>
    </lineage>
</organism>
<dbReference type="InterPro" id="IPR021074">
    <property type="entry name" value="Formate_DH_dsu"/>
</dbReference>
<dbReference type="RefSeq" id="WP_304535072.1">
    <property type="nucleotide sequence ID" value="NZ_JAUQOM010000002.1"/>
</dbReference>
<dbReference type="Pfam" id="PF11390">
    <property type="entry name" value="FdsD"/>
    <property type="match status" value="1"/>
</dbReference>
<accession>A0ABT8ZK39</accession>
<protein>
    <submittedName>
        <fullName evidence="1">Formate dehydrogenase subunit delta</fullName>
    </submittedName>
</protein>
<evidence type="ECO:0000313" key="2">
    <source>
        <dbReference type="Proteomes" id="UP001176471"/>
    </source>
</evidence>
<dbReference type="EMBL" id="JAUQOM010000002">
    <property type="protein sequence ID" value="MDO7834577.1"/>
    <property type="molecule type" value="Genomic_DNA"/>
</dbReference>
<comment type="caution">
    <text evidence="1">The sequence shown here is derived from an EMBL/GenBank/DDBJ whole genome shotgun (WGS) entry which is preliminary data.</text>
</comment>
<dbReference type="Proteomes" id="UP001176471">
    <property type="component" value="Unassembled WGS sequence"/>
</dbReference>
<evidence type="ECO:0000313" key="1">
    <source>
        <dbReference type="EMBL" id="MDO7834577.1"/>
    </source>
</evidence>
<keyword evidence="2" id="KW-1185">Reference proteome</keyword>
<sequence length="80" mass="8932">MSDESEVMSTDIMSTGDRLIYMANQIARNLAAQRDADVQTAEHIRKYWTGAMRARLQELAAERPDALSPIAAQALRRIAV</sequence>
<gene>
    <name evidence="1" type="ORF">Q4610_05910</name>
</gene>
<proteinExistence type="predicted"/>
<reference evidence="1" key="1">
    <citation type="submission" date="2023-07" db="EMBL/GenBank/DDBJ databases">
        <title>Bacterial whole genome sequence for Sphingobium sp. HBC34.</title>
        <authorList>
            <person name="Le V."/>
            <person name="Ko S.-R."/>
            <person name="Ahn C.-Y."/>
            <person name="Oh H.-M."/>
        </authorList>
    </citation>
    <scope>NUCLEOTIDE SEQUENCE</scope>
    <source>
        <strain evidence="1">HBC34</strain>
    </source>
</reference>